<dbReference type="PANTHER" id="PTHR47627:SF1">
    <property type="entry name" value="RUBREDOXIN-1-RELATED"/>
    <property type="match status" value="1"/>
</dbReference>
<dbReference type="PROSITE" id="PS00202">
    <property type="entry name" value="RUBREDOXIN"/>
    <property type="match status" value="1"/>
</dbReference>
<feature type="binding site" evidence="7">
    <location>
        <position position="9"/>
    </location>
    <ligand>
        <name>Fe cation</name>
        <dbReference type="ChEBI" id="CHEBI:24875"/>
    </ligand>
</feature>
<evidence type="ECO:0000256" key="7">
    <source>
        <dbReference type="PIRSR" id="PIRSR000071-1"/>
    </source>
</evidence>
<feature type="binding site" evidence="7">
    <location>
        <position position="6"/>
    </location>
    <ligand>
        <name>Fe cation</name>
        <dbReference type="ChEBI" id="CHEBI:24875"/>
    </ligand>
</feature>
<dbReference type="InterPro" id="IPR024935">
    <property type="entry name" value="Rubredoxin_dom"/>
</dbReference>
<keyword evidence="10" id="KW-1185">Reference proteome</keyword>
<dbReference type="FunFam" id="2.20.28.10:FF:000001">
    <property type="entry name" value="Rubredoxin"/>
    <property type="match status" value="1"/>
</dbReference>
<comment type="cofactor">
    <cofactor evidence="6 7">
        <name>Fe(3+)</name>
        <dbReference type="ChEBI" id="CHEBI:29034"/>
    </cofactor>
    <text evidence="6 7">Binds 1 Fe(3+) ion per subunit.</text>
</comment>
<dbReference type="InterPro" id="IPR018527">
    <property type="entry name" value="Rubredoxin_Fe_BS"/>
</dbReference>
<evidence type="ECO:0000256" key="4">
    <source>
        <dbReference type="ARBA" id="ARBA00022982"/>
    </source>
</evidence>
<dbReference type="AlphaFoldDB" id="I3INS4"/>
<dbReference type="PROSITE" id="PS50903">
    <property type="entry name" value="RUBREDOXIN_LIKE"/>
    <property type="match status" value="1"/>
</dbReference>
<evidence type="ECO:0000256" key="5">
    <source>
        <dbReference type="ARBA" id="ARBA00023004"/>
    </source>
</evidence>
<dbReference type="EMBL" id="BAFH01000004">
    <property type="protein sequence ID" value="GAB63369.1"/>
    <property type="molecule type" value="Genomic_DNA"/>
</dbReference>
<dbReference type="PRINTS" id="PR00163">
    <property type="entry name" value="RUBREDOXIN"/>
</dbReference>
<dbReference type="NCBIfam" id="NF045768">
    <property type="entry name" value="RubredRD"/>
    <property type="match status" value="1"/>
</dbReference>
<keyword evidence="4 6" id="KW-0249">Electron transport</keyword>
<protein>
    <recommendedName>
        <fullName evidence="6">Rubredoxin</fullName>
    </recommendedName>
</protein>
<dbReference type="PANTHER" id="PTHR47627">
    <property type="entry name" value="RUBREDOXIN"/>
    <property type="match status" value="1"/>
</dbReference>
<dbReference type="PIRSF" id="PIRSF000071">
    <property type="entry name" value="Rubredoxin"/>
    <property type="match status" value="1"/>
</dbReference>
<dbReference type="GO" id="GO:0005506">
    <property type="term" value="F:iron ion binding"/>
    <property type="evidence" value="ECO:0007669"/>
    <property type="project" value="InterPro"/>
</dbReference>
<keyword evidence="5 6" id="KW-0408">Iron</keyword>
<keyword evidence="2 6" id="KW-0813">Transport</keyword>
<dbReference type="CDD" id="cd00730">
    <property type="entry name" value="rubredoxin"/>
    <property type="match status" value="1"/>
</dbReference>
<dbReference type="STRING" id="247490.KSU1_D0060"/>
<dbReference type="eggNOG" id="COG1773">
    <property type="taxonomic scope" value="Bacteria"/>
</dbReference>
<dbReference type="Gene3D" id="2.20.28.10">
    <property type="match status" value="1"/>
</dbReference>
<feature type="domain" description="Rubredoxin-like" evidence="8">
    <location>
        <begin position="1"/>
        <end position="52"/>
    </location>
</feature>
<gene>
    <name evidence="9" type="ORF">KSU1_D0060</name>
</gene>
<name>I3INS4_9BACT</name>
<keyword evidence="3 6" id="KW-0479">Metal-binding</keyword>
<proteinExistence type="inferred from homology"/>
<sequence length="53" mass="5946">MSKWECRVCGYVYDPEKGDPDNGVKPGTSFENLPDDWICPSCGAGRDMFDKLD</sequence>
<evidence type="ECO:0000313" key="9">
    <source>
        <dbReference type="EMBL" id="GAB63369.1"/>
    </source>
</evidence>
<dbReference type="InterPro" id="IPR024922">
    <property type="entry name" value="Rubredoxin"/>
</dbReference>
<feature type="binding site" evidence="7">
    <location>
        <position position="42"/>
    </location>
    <ligand>
        <name>Fe cation</name>
        <dbReference type="ChEBI" id="CHEBI:24875"/>
    </ligand>
</feature>
<dbReference type="InterPro" id="IPR050526">
    <property type="entry name" value="Rubredoxin_ET"/>
</dbReference>
<evidence type="ECO:0000256" key="3">
    <source>
        <dbReference type="ARBA" id="ARBA00022723"/>
    </source>
</evidence>
<feature type="binding site" evidence="7">
    <location>
        <position position="39"/>
    </location>
    <ligand>
        <name>Fe cation</name>
        <dbReference type="ChEBI" id="CHEBI:24875"/>
    </ligand>
</feature>
<dbReference type="GO" id="GO:0043448">
    <property type="term" value="P:alkane catabolic process"/>
    <property type="evidence" value="ECO:0007669"/>
    <property type="project" value="TreeGrafter"/>
</dbReference>
<comment type="similarity">
    <text evidence="1 6">Belongs to the rubredoxin family.</text>
</comment>
<dbReference type="Proteomes" id="UP000002985">
    <property type="component" value="Unassembled WGS sequence"/>
</dbReference>
<dbReference type="OrthoDB" id="9799749at2"/>
<evidence type="ECO:0000259" key="8">
    <source>
        <dbReference type="PROSITE" id="PS50903"/>
    </source>
</evidence>
<evidence type="ECO:0000256" key="6">
    <source>
        <dbReference type="PIRNR" id="PIRNR000071"/>
    </source>
</evidence>
<evidence type="ECO:0000256" key="1">
    <source>
        <dbReference type="ARBA" id="ARBA00005337"/>
    </source>
</evidence>
<dbReference type="InterPro" id="IPR024934">
    <property type="entry name" value="Rubredoxin-like_dom"/>
</dbReference>
<accession>I3INS4</accession>
<dbReference type="GO" id="GO:0009055">
    <property type="term" value="F:electron transfer activity"/>
    <property type="evidence" value="ECO:0007669"/>
    <property type="project" value="InterPro"/>
</dbReference>
<evidence type="ECO:0000313" key="10">
    <source>
        <dbReference type="Proteomes" id="UP000002985"/>
    </source>
</evidence>
<dbReference type="Pfam" id="PF00301">
    <property type="entry name" value="Rubredoxin"/>
    <property type="match status" value="1"/>
</dbReference>
<reference evidence="9 10" key="1">
    <citation type="journal article" date="2012" name="FEBS Lett.">
        <title>Anammox organism KSU-1 expresses a NirK-type copper-containing nitrite reductase instead of a NirS-type with cytochrome cd1.</title>
        <authorList>
            <person name="Hira D."/>
            <person name="Toh H."/>
            <person name="Migita C.T."/>
            <person name="Okubo H."/>
            <person name="Nishiyama T."/>
            <person name="Hattori M."/>
            <person name="Furukawa K."/>
            <person name="Fujii T."/>
        </authorList>
    </citation>
    <scope>NUCLEOTIDE SEQUENCE [LARGE SCALE GENOMIC DNA]</scope>
</reference>
<dbReference type="SUPFAM" id="SSF57802">
    <property type="entry name" value="Rubredoxin-like"/>
    <property type="match status" value="1"/>
</dbReference>
<comment type="caution">
    <text evidence="9">The sequence shown here is derived from an EMBL/GenBank/DDBJ whole genome shotgun (WGS) entry which is preliminary data.</text>
</comment>
<evidence type="ECO:0000256" key="2">
    <source>
        <dbReference type="ARBA" id="ARBA00022448"/>
    </source>
</evidence>
<organism evidence="9 10">
    <name type="scientific">Candidatus Jettenia caeni</name>
    <dbReference type="NCBI Taxonomy" id="247490"/>
    <lineage>
        <taxon>Bacteria</taxon>
        <taxon>Pseudomonadati</taxon>
        <taxon>Planctomycetota</taxon>
        <taxon>Candidatus Brocadiia</taxon>
        <taxon>Candidatus Brocadiales</taxon>
        <taxon>Candidatus Brocadiaceae</taxon>
        <taxon>Candidatus Jettenia</taxon>
    </lineage>
</organism>